<keyword evidence="2" id="KW-1185">Reference proteome</keyword>
<dbReference type="EMBL" id="JAINUL010000001">
    <property type="protein sequence ID" value="MCC0099430.1"/>
    <property type="molecule type" value="Genomic_DNA"/>
</dbReference>
<dbReference type="InterPro" id="IPR054202">
    <property type="entry name" value="DUF6907"/>
</dbReference>
<dbReference type="Pfam" id="PF21848">
    <property type="entry name" value="DUF6907"/>
    <property type="match status" value="1"/>
</dbReference>
<evidence type="ECO:0000313" key="1">
    <source>
        <dbReference type="EMBL" id="MCC0099430.1"/>
    </source>
</evidence>
<accession>A0ABS8EE56</accession>
<comment type="caution">
    <text evidence="1">The sequence shown here is derived from an EMBL/GenBank/DDBJ whole genome shotgun (WGS) entry which is preliminary data.</text>
</comment>
<evidence type="ECO:0000313" key="2">
    <source>
        <dbReference type="Proteomes" id="UP001520654"/>
    </source>
</evidence>
<dbReference type="Proteomes" id="UP001520654">
    <property type="component" value="Unassembled WGS sequence"/>
</dbReference>
<sequence>MSAPRIVSVRTVDHGVVELPEPAWCVKVHRDDVYRADIHHQGVEQSAVVDVPGTGPVRFLTAFLSQYPFAEHGHRNVAVAVEIDGEHYEFDPAGLGDLAATLTAHALYTLLPLRARLQSLSEEL</sequence>
<gene>
    <name evidence="1" type="ORF">K7B10_32580</name>
</gene>
<dbReference type="RefSeq" id="WP_229342385.1">
    <property type="nucleotide sequence ID" value="NZ_JAINUL010000001.1"/>
</dbReference>
<name>A0ABS8EE56_9ACTN</name>
<protein>
    <submittedName>
        <fullName evidence="1">Uncharacterized protein</fullName>
    </submittedName>
</protein>
<proteinExistence type="predicted"/>
<reference evidence="1 2" key="1">
    <citation type="submission" date="2021-08" db="EMBL/GenBank/DDBJ databases">
        <title>Genomic Architecture of Streptomyces flavotricini NGL1 and Streptomyces erythrochromogenes HMS4 With Differential Plant Beneficial attributes and laccase production capabilities.</title>
        <authorList>
            <person name="Salwan R."/>
            <person name="Kaur R."/>
            <person name="Sharma V."/>
        </authorList>
    </citation>
    <scope>NUCLEOTIDE SEQUENCE [LARGE SCALE GENOMIC DNA]</scope>
    <source>
        <strain evidence="1 2">NGL1</strain>
    </source>
</reference>
<organism evidence="1 2">
    <name type="scientific">Streptomyces flavotricini</name>
    <dbReference type="NCBI Taxonomy" id="66888"/>
    <lineage>
        <taxon>Bacteria</taxon>
        <taxon>Bacillati</taxon>
        <taxon>Actinomycetota</taxon>
        <taxon>Actinomycetes</taxon>
        <taxon>Kitasatosporales</taxon>
        <taxon>Streptomycetaceae</taxon>
        <taxon>Streptomyces</taxon>
    </lineage>
</organism>